<dbReference type="PANTHER" id="PTHR11741">
    <property type="entry name" value="ELONGATION FACTOR TS"/>
    <property type="match status" value="1"/>
</dbReference>
<comment type="function">
    <text evidence="4">Associates with the EF-Tu.GDP complex and induces the exchange of GDP to GTP. It remains bound to the aminoacyl-tRNA.EF-Tu.GTP complex up to the GTP hydrolysis stage on the ribosome.</text>
</comment>
<dbReference type="AlphaFoldDB" id="A0A0U2ID01"/>
<dbReference type="EMBL" id="KT428890">
    <property type="protein sequence ID" value="ALG63572.1"/>
    <property type="molecule type" value="Genomic_DNA"/>
</dbReference>
<dbReference type="NCBIfam" id="TIGR00116">
    <property type="entry name" value="tsf"/>
    <property type="match status" value="1"/>
</dbReference>
<comment type="subcellular location">
    <subcellularLocation>
        <location evidence="5">Mitochondrion</location>
    </subcellularLocation>
    <subcellularLocation>
        <location evidence="4">Plastid</location>
        <location evidence="4">Chloroplast</location>
    </subcellularLocation>
</comment>
<gene>
    <name evidence="4 7" type="primary">tsf</name>
</gene>
<evidence type="ECO:0000256" key="4">
    <source>
        <dbReference type="HAMAP-Rule" id="MF_00050"/>
    </source>
</evidence>
<sequence>MTAEISAKVVKELRDKTAAGMMDCKKALQESNGDFEQAMESLRKKGLASANKKSSRIATEGIIESYIHMGGKLGVLIEVNCETDFVARRPEFQELAKNIAMQIAACPNVKFISLKDIPQSVVEEEKKVELEKDDLGNKPQDIKEKIVEGRIQKRLKEIVLLEQSFIRDSAITIEELVKQNISILGENIQIRRFERFNLGEGLEKRTR</sequence>
<evidence type="ECO:0000256" key="2">
    <source>
        <dbReference type="ARBA" id="ARBA00022768"/>
    </source>
</evidence>
<accession>A0A0U2ID01</accession>
<dbReference type="InterPro" id="IPR036402">
    <property type="entry name" value="EF-Ts_dimer_sf"/>
</dbReference>
<dbReference type="GO" id="GO:0005739">
    <property type="term" value="C:mitochondrion"/>
    <property type="evidence" value="ECO:0007669"/>
    <property type="project" value="UniProtKB-SubCell"/>
</dbReference>
<comment type="similarity">
    <text evidence="1 4">Belongs to the EF-Ts family.</text>
</comment>
<dbReference type="CDD" id="cd14275">
    <property type="entry name" value="UBA_EF-Ts"/>
    <property type="match status" value="1"/>
</dbReference>
<evidence type="ECO:0000313" key="7">
    <source>
        <dbReference type="EMBL" id="ALG63572.1"/>
    </source>
</evidence>
<evidence type="ECO:0000256" key="3">
    <source>
        <dbReference type="ARBA" id="ARBA00022917"/>
    </source>
</evidence>
<name>A0A0U2ID01_GUITH</name>
<dbReference type="Gene3D" id="1.10.286.20">
    <property type="match status" value="1"/>
</dbReference>
<dbReference type="Gene3D" id="1.10.8.10">
    <property type="entry name" value="DNA helicase RuvA subunit, C-terminal domain"/>
    <property type="match status" value="1"/>
</dbReference>
<evidence type="ECO:0000256" key="1">
    <source>
        <dbReference type="ARBA" id="ARBA00005532"/>
    </source>
</evidence>
<dbReference type="InterPro" id="IPR018101">
    <property type="entry name" value="Transl_elong_Ts_CS"/>
</dbReference>
<keyword evidence="3 4" id="KW-0648">Protein biosynthesis</keyword>
<keyword evidence="7" id="KW-0150">Chloroplast</keyword>
<keyword evidence="7" id="KW-0934">Plastid</keyword>
<dbReference type="InterPro" id="IPR001816">
    <property type="entry name" value="Transl_elong_EFTs/EF1B"/>
</dbReference>
<dbReference type="Gene3D" id="3.30.479.20">
    <property type="entry name" value="Elongation factor Ts, dimerisation domain"/>
    <property type="match status" value="1"/>
</dbReference>
<geneLocation type="chloroplast" evidence="7"/>
<evidence type="ECO:0000259" key="6">
    <source>
        <dbReference type="Pfam" id="PF00889"/>
    </source>
</evidence>
<dbReference type="Pfam" id="PF00889">
    <property type="entry name" value="EF_TS"/>
    <property type="match status" value="1"/>
</dbReference>
<protein>
    <recommendedName>
        <fullName evidence="4 5">Multifunctional fusion protein</fullName>
    </recommendedName>
    <domain>
        <recommendedName>
            <fullName evidence="4">Elongation factor Ts, chloroplastic</fullName>
            <shortName evidence="4">EF-Ts</shortName>
        </recommendedName>
    </domain>
    <domain>
        <recommendedName>
            <fullName evidence="5">Elongation factor Ts, mitochondrial</fullName>
            <shortName evidence="5">EF-TsMt</shortName>
        </recommendedName>
    </domain>
</protein>
<dbReference type="FunFam" id="1.10.8.10:FF:000001">
    <property type="entry name" value="Elongation factor Ts"/>
    <property type="match status" value="1"/>
</dbReference>
<dbReference type="InterPro" id="IPR009060">
    <property type="entry name" value="UBA-like_sf"/>
</dbReference>
<dbReference type="GO" id="GO:0003746">
    <property type="term" value="F:translation elongation factor activity"/>
    <property type="evidence" value="ECO:0007669"/>
    <property type="project" value="UniProtKB-UniRule"/>
</dbReference>
<feature type="domain" description="Translation elongation factor EFTs/EF1B dimerisation" evidence="6">
    <location>
        <begin position="8"/>
        <end position="200"/>
    </location>
</feature>
<dbReference type="SUPFAM" id="SSF54713">
    <property type="entry name" value="Elongation factor Ts (EF-Ts), dimerisation domain"/>
    <property type="match status" value="1"/>
</dbReference>
<keyword evidence="2 4" id="KW-0251">Elongation factor</keyword>
<dbReference type="HAMAP" id="MF_00050">
    <property type="entry name" value="EF_Ts"/>
    <property type="match status" value="1"/>
</dbReference>
<dbReference type="GO" id="GO:0009507">
    <property type="term" value="C:chloroplast"/>
    <property type="evidence" value="ECO:0007669"/>
    <property type="project" value="UniProtKB-SubCell"/>
</dbReference>
<organism evidence="7">
    <name type="scientific">Guillardia theta</name>
    <name type="common">Cryptophyte</name>
    <name type="synonym">Cryptomonas phi</name>
    <dbReference type="NCBI Taxonomy" id="55529"/>
    <lineage>
        <taxon>Eukaryota</taxon>
        <taxon>Cryptophyceae</taxon>
        <taxon>Pyrenomonadales</taxon>
        <taxon>Geminigeraceae</taxon>
        <taxon>Guillardia</taxon>
    </lineage>
</organism>
<dbReference type="PROSITE" id="PS01127">
    <property type="entry name" value="EF_TS_2"/>
    <property type="match status" value="1"/>
</dbReference>
<evidence type="ECO:0000256" key="5">
    <source>
        <dbReference type="HAMAP-Rule" id="MF_03135"/>
    </source>
</evidence>
<reference evidence="7" key="1">
    <citation type="journal article" date="2015" name="Mitochondrial DNA">
        <title>The complete chloroplast genome of Guillardia theta strain CCMP2712.</title>
        <authorList>
            <person name="Tang X."/>
            <person name="Bi G."/>
        </authorList>
    </citation>
    <scope>NUCLEOTIDE SEQUENCE</scope>
</reference>
<dbReference type="SUPFAM" id="SSF46934">
    <property type="entry name" value="UBA-like"/>
    <property type="match status" value="1"/>
</dbReference>
<dbReference type="InterPro" id="IPR014039">
    <property type="entry name" value="Transl_elong_EFTs/EF1B_dimer"/>
</dbReference>
<proteinExistence type="inferred from homology"/>
<dbReference type="PANTHER" id="PTHR11741:SF0">
    <property type="entry name" value="ELONGATION FACTOR TS, MITOCHONDRIAL"/>
    <property type="match status" value="1"/>
</dbReference>
<keyword evidence="5" id="KW-0496">Mitochondrion</keyword>
<dbReference type="FunFam" id="1.10.286.20:FF:000001">
    <property type="entry name" value="Elongation factor Ts"/>
    <property type="match status" value="1"/>
</dbReference>